<evidence type="ECO:0000256" key="2">
    <source>
        <dbReference type="ARBA" id="ARBA00010869"/>
    </source>
</evidence>
<comment type="caution">
    <text evidence="7">The sequence shown here is derived from an EMBL/GenBank/DDBJ whole genome shotgun (WGS) entry which is preliminary data.</text>
</comment>
<dbReference type="GO" id="GO:0003941">
    <property type="term" value="F:L-serine ammonia-lyase activity"/>
    <property type="evidence" value="ECO:0007669"/>
    <property type="project" value="UniProtKB-EC"/>
</dbReference>
<dbReference type="GO" id="GO:0006565">
    <property type="term" value="P:L-serine catabolic process"/>
    <property type="evidence" value="ECO:0007669"/>
    <property type="project" value="TreeGrafter"/>
</dbReference>
<sequence>MNASATPAVSFNDVKRAAEVLKGQVIETPCRRSRVLSRITGAEVWLKFENFQFTASFKERGALNKLESLTEAERAAGVAAMSAGNHAQGVAYHATRLGIKSVIVMPTNTPFTKVRNTRELGGEVILHGESLAESQAFLEEELIGRRGMTLVHPYDDPKVVAGQGTIALEMLAAAPELDTLVIPIGGGGLIGGMAIAAHGIKPELRVVGVESAGYPSAYAALQGDLNLVKGGQTIAEGIAVRNIGKLTIEIIRNEVAELMRVEEAAIERAVGLLANIEKVIAEGAGAVGLAALLSDPARFAGRKVGLVICGGNIDSRLLASVLLRQLVHESRLVSLTIDIEDRPGFLARVAGRVGESGGNIVQVHHERLHAGTHAKNASLELLIEAQDEAHAEQIIGDLQAAGFTVRRGVGGMEFD</sequence>
<dbReference type="PANTHER" id="PTHR48078:SF6">
    <property type="entry name" value="L-THREONINE DEHYDRATASE CATABOLIC TDCB"/>
    <property type="match status" value="1"/>
</dbReference>
<dbReference type="Proteomes" id="UP000003704">
    <property type="component" value="Unassembled WGS sequence"/>
</dbReference>
<evidence type="ECO:0000256" key="5">
    <source>
        <dbReference type="ARBA" id="ARBA00049406"/>
    </source>
</evidence>
<feature type="domain" description="ACT" evidence="6">
    <location>
        <begin position="334"/>
        <end position="414"/>
    </location>
</feature>
<reference evidence="7 8" key="1">
    <citation type="journal article" date="2012" name="J. Bacteriol.">
        <title>Genome Sequence of n-Alkane-Degrading Hydrocarboniphaga effusa Strain AP103T (ATCC BAA-332T).</title>
        <authorList>
            <person name="Chang H.K."/>
            <person name="Zylstra G.J."/>
            <person name="Chae J.C."/>
        </authorList>
    </citation>
    <scope>NUCLEOTIDE SEQUENCE [LARGE SCALE GENOMIC DNA]</scope>
    <source>
        <strain evidence="7 8">AP103</strain>
    </source>
</reference>
<dbReference type="InterPro" id="IPR001926">
    <property type="entry name" value="TrpB-like_PALP"/>
</dbReference>
<dbReference type="SUPFAM" id="SSF53686">
    <property type="entry name" value="Tryptophan synthase beta subunit-like PLP-dependent enzymes"/>
    <property type="match status" value="1"/>
</dbReference>
<dbReference type="InterPro" id="IPR050147">
    <property type="entry name" value="Ser/Thr_Dehydratase"/>
</dbReference>
<proteinExistence type="inferred from homology"/>
<dbReference type="CDD" id="cd01562">
    <property type="entry name" value="Thr-dehyd"/>
    <property type="match status" value="1"/>
</dbReference>
<keyword evidence="8" id="KW-1185">Reference proteome</keyword>
<evidence type="ECO:0000313" key="8">
    <source>
        <dbReference type="Proteomes" id="UP000003704"/>
    </source>
</evidence>
<dbReference type="InterPro" id="IPR045865">
    <property type="entry name" value="ACT-like_dom_sf"/>
</dbReference>
<dbReference type="InterPro" id="IPR005789">
    <property type="entry name" value="Thr_deHydtase_catblc"/>
</dbReference>
<dbReference type="AlphaFoldDB" id="I7ZCK5"/>
<evidence type="ECO:0000256" key="4">
    <source>
        <dbReference type="ARBA" id="ARBA00023239"/>
    </source>
</evidence>
<accession>I7ZCK5</accession>
<keyword evidence="4" id="KW-0456">Lyase</keyword>
<evidence type="ECO:0000256" key="3">
    <source>
        <dbReference type="ARBA" id="ARBA00022898"/>
    </source>
</evidence>
<comment type="cofactor">
    <cofactor evidence="1">
        <name>pyridoxal 5'-phosphate</name>
        <dbReference type="ChEBI" id="CHEBI:597326"/>
    </cofactor>
</comment>
<comment type="catalytic activity">
    <reaction evidence="5">
        <text>L-serine = pyruvate + NH4(+)</text>
        <dbReference type="Rhea" id="RHEA:19169"/>
        <dbReference type="ChEBI" id="CHEBI:15361"/>
        <dbReference type="ChEBI" id="CHEBI:28938"/>
        <dbReference type="ChEBI" id="CHEBI:33384"/>
        <dbReference type="EC" id="4.3.1.17"/>
    </reaction>
</comment>
<dbReference type="PATRIC" id="fig|1172194.4.peg.2901"/>
<gene>
    <name evidence="7" type="ORF">WQQ_29940</name>
</gene>
<protein>
    <submittedName>
        <fullName evidence="7">Threonine dehydratase</fullName>
    </submittedName>
</protein>
<dbReference type="CDD" id="cd04886">
    <property type="entry name" value="ACT_ThrD-II-like"/>
    <property type="match status" value="1"/>
</dbReference>
<evidence type="ECO:0000313" key="7">
    <source>
        <dbReference type="EMBL" id="EIT69412.1"/>
    </source>
</evidence>
<dbReference type="NCBIfam" id="TIGR01127">
    <property type="entry name" value="ilvA_1Cterm"/>
    <property type="match status" value="1"/>
</dbReference>
<dbReference type="OrthoDB" id="9811476at2"/>
<dbReference type="PROSITE" id="PS51671">
    <property type="entry name" value="ACT"/>
    <property type="match status" value="1"/>
</dbReference>
<dbReference type="EMBL" id="AKGD01000002">
    <property type="protein sequence ID" value="EIT69412.1"/>
    <property type="molecule type" value="Genomic_DNA"/>
</dbReference>
<evidence type="ECO:0000259" key="6">
    <source>
        <dbReference type="PROSITE" id="PS51671"/>
    </source>
</evidence>
<dbReference type="GO" id="GO:0004794">
    <property type="term" value="F:threonine deaminase activity"/>
    <property type="evidence" value="ECO:0007669"/>
    <property type="project" value="InterPro"/>
</dbReference>
<dbReference type="InterPro" id="IPR036052">
    <property type="entry name" value="TrpB-like_PALP_sf"/>
</dbReference>
<dbReference type="InterPro" id="IPR002912">
    <property type="entry name" value="ACT_dom"/>
</dbReference>
<dbReference type="RefSeq" id="WP_007185935.1">
    <property type="nucleotide sequence ID" value="NZ_AKGD01000002.1"/>
</dbReference>
<comment type="similarity">
    <text evidence="2">Belongs to the serine/threonine dehydratase family.</text>
</comment>
<dbReference type="Pfam" id="PF00291">
    <property type="entry name" value="PALP"/>
    <property type="match status" value="1"/>
</dbReference>
<dbReference type="SUPFAM" id="SSF55021">
    <property type="entry name" value="ACT-like"/>
    <property type="match status" value="1"/>
</dbReference>
<keyword evidence="3" id="KW-0663">Pyridoxal phosphate</keyword>
<dbReference type="FunFam" id="3.40.50.1100:FF:000005">
    <property type="entry name" value="Threonine dehydratase catabolic"/>
    <property type="match status" value="1"/>
</dbReference>
<dbReference type="GO" id="GO:0009097">
    <property type="term" value="P:isoleucine biosynthetic process"/>
    <property type="evidence" value="ECO:0007669"/>
    <property type="project" value="TreeGrafter"/>
</dbReference>
<dbReference type="InterPro" id="IPR044561">
    <property type="entry name" value="ACT_ThrD-II-like"/>
</dbReference>
<dbReference type="Pfam" id="PF01842">
    <property type="entry name" value="ACT"/>
    <property type="match status" value="1"/>
</dbReference>
<organism evidence="7 8">
    <name type="scientific">Hydrocarboniphaga effusa AP103</name>
    <dbReference type="NCBI Taxonomy" id="1172194"/>
    <lineage>
        <taxon>Bacteria</taxon>
        <taxon>Pseudomonadati</taxon>
        <taxon>Pseudomonadota</taxon>
        <taxon>Gammaproteobacteria</taxon>
        <taxon>Nevskiales</taxon>
        <taxon>Nevskiaceae</taxon>
        <taxon>Hydrocarboniphaga</taxon>
    </lineage>
</organism>
<dbReference type="GO" id="GO:0006567">
    <property type="term" value="P:L-threonine catabolic process"/>
    <property type="evidence" value="ECO:0007669"/>
    <property type="project" value="InterPro"/>
</dbReference>
<dbReference type="Gene3D" id="3.40.50.1100">
    <property type="match status" value="2"/>
</dbReference>
<dbReference type="Gene3D" id="3.30.70.260">
    <property type="match status" value="1"/>
</dbReference>
<dbReference type="NCBIfam" id="NF005600">
    <property type="entry name" value="PRK07334.1"/>
    <property type="match status" value="1"/>
</dbReference>
<name>I7ZCK5_9GAMM</name>
<evidence type="ECO:0000256" key="1">
    <source>
        <dbReference type="ARBA" id="ARBA00001933"/>
    </source>
</evidence>
<dbReference type="STRING" id="1172194.WQQ_29940"/>
<dbReference type="PANTHER" id="PTHR48078">
    <property type="entry name" value="THREONINE DEHYDRATASE, MITOCHONDRIAL-RELATED"/>
    <property type="match status" value="1"/>
</dbReference>